<keyword evidence="1 5" id="KW-0328">Glycosyltransferase</keyword>
<proteinExistence type="inferred from homology"/>
<dbReference type="AlphaFoldDB" id="A0A2N0ZBI8"/>
<dbReference type="GO" id="GO:0071555">
    <property type="term" value="P:cell wall organization"/>
    <property type="evidence" value="ECO:0007669"/>
    <property type="project" value="UniProtKB-KW"/>
</dbReference>
<dbReference type="CDD" id="cd06533">
    <property type="entry name" value="Glyco_transf_WecG_TagA"/>
    <property type="match status" value="1"/>
</dbReference>
<dbReference type="InterPro" id="IPR004629">
    <property type="entry name" value="WecG_TagA_CpsF"/>
</dbReference>
<reference evidence="6 7" key="1">
    <citation type="journal article" date="2010" name="Int. J. Syst. Evol. Microbiol.">
        <title>Bacillus horneckiae sp. nov., isolated from a spacecraft-assembly clean room.</title>
        <authorList>
            <person name="Vaishampayan P."/>
            <person name="Probst A."/>
            <person name="Krishnamurthi S."/>
            <person name="Ghosh S."/>
            <person name="Osman S."/>
            <person name="McDowall A."/>
            <person name="Ruckmani A."/>
            <person name="Mayilraj S."/>
            <person name="Venkateswaran K."/>
        </authorList>
    </citation>
    <scope>NUCLEOTIDE SEQUENCE [LARGE SCALE GENOMIC DNA]</scope>
    <source>
        <strain evidence="7">1PO1SC</strain>
    </source>
</reference>
<sequence>MNNYVNILGVNFINTSFADMEQLLVNHLEKEEKTFVVTANPEIVMYAKDDEQYMEYVQSANYVVPDGNGILLAAKMMNQPLKERVTGYDLTIALLQKANEKGWNVYLLGGREEVNKRAADRMAKDFPSIHLVGRHDGYFDWDDTSLKEKISSLQPDLILVALGFPRQEKWIAENISSFSKGVFIGVGGSIDVIAGEVKRAPDFWQKLKLEWFYRLIKQPSRWRRMLALPQFVMEVQKKKRNM</sequence>
<evidence type="ECO:0000313" key="7">
    <source>
        <dbReference type="Proteomes" id="UP000233343"/>
    </source>
</evidence>
<comment type="catalytic activity">
    <reaction evidence="5">
        <text>UDP-N-acetyl-alpha-D-mannosamine + N-acetyl-alpha-D-glucosaminyl-di-trans,octa-cis-undecaprenyl diphosphate = N-acetyl-beta-D-mannosaminyl-(1-&gt;4)-N-acetyl-alpha-D-glucosaminyl di-trans,octa-cis-undecaprenyl diphosphate + UDP + H(+)</text>
        <dbReference type="Rhea" id="RHEA:16053"/>
        <dbReference type="ChEBI" id="CHEBI:15378"/>
        <dbReference type="ChEBI" id="CHEBI:58223"/>
        <dbReference type="ChEBI" id="CHEBI:62959"/>
        <dbReference type="ChEBI" id="CHEBI:68623"/>
        <dbReference type="ChEBI" id="CHEBI:132210"/>
        <dbReference type="EC" id="2.4.1.187"/>
    </reaction>
</comment>
<protein>
    <recommendedName>
        <fullName evidence="5">N-acetylglucosaminyldiphosphoundecaprenol N-acetyl-beta-D-mannosaminyltransferase</fullName>
        <ecNumber evidence="5">2.4.1.187</ecNumber>
    </recommendedName>
    <alternativeName>
        <fullName evidence="5">N-acetylmannosaminyltransferase</fullName>
    </alternativeName>
    <alternativeName>
        <fullName evidence="5">UDP-N-acetylmannosamine transferase</fullName>
    </alternativeName>
    <alternativeName>
        <fullName evidence="5">UDP-N-acetylmannosamine:N-acetylglucosaminyl pyrophosphorylundecaprenol N-acetylmannosaminyltransferase</fullName>
    </alternativeName>
</protein>
<keyword evidence="3 5" id="KW-0777">Teichoic acid biosynthesis</keyword>
<evidence type="ECO:0000256" key="2">
    <source>
        <dbReference type="ARBA" id="ARBA00022679"/>
    </source>
</evidence>
<comment type="similarity">
    <text evidence="5">Belongs to the glycosyltransferase 26 family. TagA/TarA subfamily.</text>
</comment>
<comment type="pathway">
    <text evidence="5">Cell wall biogenesis; teichoic acid biosynthesis.</text>
</comment>
<keyword evidence="2 5" id="KW-0808">Transferase</keyword>
<keyword evidence="4 5" id="KW-0961">Cell wall biogenesis/degradation</keyword>
<evidence type="ECO:0000256" key="3">
    <source>
        <dbReference type="ARBA" id="ARBA00022944"/>
    </source>
</evidence>
<evidence type="ECO:0000256" key="4">
    <source>
        <dbReference type="ARBA" id="ARBA00023316"/>
    </source>
</evidence>
<comment type="function">
    <text evidence="5">Catalyzes the conversion of GlcNAc-PP-undecaprenol into ManNAc-GlcNAc-PP-undecaprenol, the first committed lipid intermediate in the de novo synthesis of teichoic acid.</text>
</comment>
<dbReference type="PANTHER" id="PTHR34136:SF1">
    <property type="entry name" value="UDP-N-ACETYL-D-MANNOSAMINURONIC ACID TRANSFERASE"/>
    <property type="match status" value="1"/>
</dbReference>
<dbReference type="UniPathway" id="UPA00632"/>
<organism evidence="6 7">
    <name type="scientific">Cytobacillus horneckiae</name>
    <dbReference type="NCBI Taxonomy" id="549687"/>
    <lineage>
        <taxon>Bacteria</taxon>
        <taxon>Bacillati</taxon>
        <taxon>Bacillota</taxon>
        <taxon>Bacilli</taxon>
        <taxon>Bacillales</taxon>
        <taxon>Bacillaceae</taxon>
        <taxon>Cytobacillus</taxon>
    </lineage>
</organism>
<dbReference type="RefSeq" id="WP_066189751.1">
    <property type="nucleotide sequence ID" value="NZ_CP194732.1"/>
</dbReference>
<accession>A0A2N0ZBI8</accession>
<name>A0A2N0ZBI8_9BACI</name>
<evidence type="ECO:0000256" key="1">
    <source>
        <dbReference type="ARBA" id="ARBA00022676"/>
    </source>
</evidence>
<dbReference type="HAMAP" id="MF_02070">
    <property type="entry name" value="TagA_TarA"/>
    <property type="match status" value="1"/>
</dbReference>
<dbReference type="NCBIfam" id="TIGR00696">
    <property type="entry name" value="wecG_tagA_cpsF"/>
    <property type="match status" value="1"/>
</dbReference>
<keyword evidence="7" id="KW-1185">Reference proteome</keyword>
<dbReference type="GO" id="GO:0047244">
    <property type="term" value="F:N-acetylglucosaminyldiphosphoundecaprenol N-acetyl-beta-D-mannosaminyltransferase activity"/>
    <property type="evidence" value="ECO:0007669"/>
    <property type="project" value="UniProtKB-UniRule"/>
</dbReference>
<evidence type="ECO:0000313" key="6">
    <source>
        <dbReference type="EMBL" id="PKG26876.1"/>
    </source>
</evidence>
<dbReference type="PANTHER" id="PTHR34136">
    <property type="match status" value="1"/>
</dbReference>
<dbReference type="Proteomes" id="UP000233343">
    <property type="component" value="Unassembled WGS sequence"/>
</dbReference>
<dbReference type="InterPro" id="IPR034714">
    <property type="entry name" value="TagA_TarA"/>
</dbReference>
<dbReference type="EC" id="2.4.1.187" evidence="5"/>
<comment type="caution">
    <text evidence="6">The sequence shown here is derived from an EMBL/GenBank/DDBJ whole genome shotgun (WGS) entry which is preliminary data.</text>
</comment>
<gene>
    <name evidence="6" type="ORF">CWS20_21455</name>
</gene>
<dbReference type="GO" id="GO:0019350">
    <property type="term" value="P:teichoic acid biosynthetic process"/>
    <property type="evidence" value="ECO:0007669"/>
    <property type="project" value="UniProtKB-UniRule"/>
</dbReference>
<evidence type="ECO:0000256" key="5">
    <source>
        <dbReference type="HAMAP-Rule" id="MF_02070"/>
    </source>
</evidence>
<dbReference type="EMBL" id="PISD01000054">
    <property type="protein sequence ID" value="PKG26876.1"/>
    <property type="molecule type" value="Genomic_DNA"/>
</dbReference>
<dbReference type="Pfam" id="PF03808">
    <property type="entry name" value="Glyco_tran_WecG"/>
    <property type="match status" value="1"/>
</dbReference>